<dbReference type="SUPFAM" id="SSF57845">
    <property type="entry name" value="B-box zinc-binding domain"/>
    <property type="match status" value="1"/>
</dbReference>
<dbReference type="Pfam" id="PF00643">
    <property type="entry name" value="zf-B_box"/>
    <property type="match status" value="1"/>
</dbReference>
<evidence type="ECO:0000259" key="7">
    <source>
        <dbReference type="PROSITE" id="PS50188"/>
    </source>
</evidence>
<dbReference type="InterPro" id="IPR050143">
    <property type="entry name" value="TRIM/RBCC"/>
</dbReference>
<dbReference type="Pfam" id="PF15227">
    <property type="entry name" value="zf-C3HC4_4"/>
    <property type="match status" value="1"/>
</dbReference>
<evidence type="ECO:0000256" key="3">
    <source>
        <dbReference type="ARBA" id="ARBA00022833"/>
    </source>
</evidence>
<dbReference type="RefSeq" id="XP_020842832.1">
    <property type="nucleotide sequence ID" value="XM_020987173.1"/>
</dbReference>
<dbReference type="PRINTS" id="PR01407">
    <property type="entry name" value="BUTYPHLNCDUF"/>
</dbReference>
<evidence type="ECO:0000256" key="2">
    <source>
        <dbReference type="ARBA" id="ARBA00022771"/>
    </source>
</evidence>
<protein>
    <submittedName>
        <fullName evidence="9">Probable E3 ubiquitin-protein ligase TRIML1</fullName>
    </submittedName>
</protein>
<dbReference type="Pfam" id="PF13765">
    <property type="entry name" value="PRY"/>
    <property type="match status" value="1"/>
</dbReference>
<keyword evidence="8" id="KW-1185">Reference proteome</keyword>
<dbReference type="PROSITE" id="PS50119">
    <property type="entry name" value="ZF_BBOX"/>
    <property type="match status" value="1"/>
</dbReference>
<feature type="domain" description="B box-type" evidence="6">
    <location>
        <begin position="71"/>
        <end position="112"/>
    </location>
</feature>
<dbReference type="InterPro" id="IPR003879">
    <property type="entry name" value="Butyrophylin_SPRY"/>
</dbReference>
<dbReference type="InterPro" id="IPR017907">
    <property type="entry name" value="Znf_RING_CS"/>
</dbReference>
<gene>
    <name evidence="9" type="primary">LOC110208960</name>
</gene>
<dbReference type="Gene3D" id="2.60.120.920">
    <property type="match status" value="1"/>
</dbReference>
<dbReference type="InterPro" id="IPR001841">
    <property type="entry name" value="Znf_RING"/>
</dbReference>
<dbReference type="SUPFAM" id="SSF49899">
    <property type="entry name" value="Concanavalin A-like lectins/glucanases"/>
    <property type="match status" value="1"/>
</dbReference>
<evidence type="ECO:0000256" key="4">
    <source>
        <dbReference type="PROSITE-ProRule" id="PRU00024"/>
    </source>
</evidence>
<dbReference type="GO" id="GO:0008270">
    <property type="term" value="F:zinc ion binding"/>
    <property type="evidence" value="ECO:0007669"/>
    <property type="project" value="UniProtKB-KW"/>
</dbReference>
<dbReference type="InterPro" id="IPR013320">
    <property type="entry name" value="ConA-like_dom_sf"/>
</dbReference>
<dbReference type="PROSITE" id="PS00518">
    <property type="entry name" value="ZF_RING_1"/>
    <property type="match status" value="1"/>
</dbReference>
<dbReference type="SUPFAM" id="SSF57850">
    <property type="entry name" value="RING/U-box"/>
    <property type="match status" value="1"/>
</dbReference>
<dbReference type="InterPro" id="IPR006574">
    <property type="entry name" value="PRY"/>
</dbReference>
<dbReference type="InterPro" id="IPR043136">
    <property type="entry name" value="B30.2/SPRY_sf"/>
</dbReference>
<evidence type="ECO:0000313" key="8">
    <source>
        <dbReference type="Proteomes" id="UP000515140"/>
    </source>
</evidence>
<reference evidence="9" key="1">
    <citation type="submission" date="2025-08" db="UniProtKB">
        <authorList>
            <consortium name="RefSeq"/>
        </authorList>
    </citation>
    <scope>IDENTIFICATION</scope>
    <source>
        <tissue evidence="9">Spleen</tissue>
    </source>
</reference>
<dbReference type="AlphaFoldDB" id="A0A6P5KDK4"/>
<dbReference type="InterPro" id="IPR001870">
    <property type="entry name" value="B30.2/SPRY"/>
</dbReference>
<dbReference type="InterPro" id="IPR000315">
    <property type="entry name" value="Znf_B-box"/>
</dbReference>
<evidence type="ECO:0000259" key="5">
    <source>
        <dbReference type="PROSITE" id="PS50089"/>
    </source>
</evidence>
<evidence type="ECO:0000256" key="1">
    <source>
        <dbReference type="ARBA" id="ARBA00022723"/>
    </source>
</evidence>
<dbReference type="SMART" id="SM00336">
    <property type="entry name" value="BBOX"/>
    <property type="match status" value="1"/>
</dbReference>
<dbReference type="PANTHER" id="PTHR24103">
    <property type="entry name" value="E3 UBIQUITIN-PROTEIN LIGASE TRIM"/>
    <property type="match status" value="1"/>
</dbReference>
<feature type="domain" description="B30.2/SPRY" evidence="7">
    <location>
        <begin position="252"/>
        <end position="385"/>
    </location>
</feature>
<sequence>MDYFSHPVTLGCGHSFCHLCLLRSWGEADQPSFCPECRRAFHMRDLEPNHRLEKLASIARNLRPYLLQIREEKITCEKHKEEQNLFCEEDQAFLCASCFQSQEHSSHTVQPLNKAAEASRDKLQETSNLLWKEVETIQNMLAKERQKEEIWNKQTTAWREIVRAEYGRLLDFLKDEEKWYLHRLAWDERENLQKLRESEVRFSQHLQKLREEIINIEQICQKPNPQLLQVAGETFRRIKSLLNDHPEPARHPLTMTCITGMFEMMNKFRVNVTLDPESASPYLIVSSDLKTVRNGGYLQNVPVTPDRFEDEIILGVQVFTCGIHYWEVHVGDSQQWTMGTNQMGELTTGETLTTELNPLASEALKLEGTWLRARWSEGVEDKKSK</sequence>
<evidence type="ECO:0000313" key="9">
    <source>
        <dbReference type="RefSeq" id="XP_020842832.1"/>
    </source>
</evidence>
<accession>A0A6P5KDK4</accession>
<organism evidence="8 9">
    <name type="scientific">Phascolarctos cinereus</name>
    <name type="common">Koala</name>
    <dbReference type="NCBI Taxonomy" id="38626"/>
    <lineage>
        <taxon>Eukaryota</taxon>
        <taxon>Metazoa</taxon>
        <taxon>Chordata</taxon>
        <taxon>Craniata</taxon>
        <taxon>Vertebrata</taxon>
        <taxon>Euteleostomi</taxon>
        <taxon>Mammalia</taxon>
        <taxon>Metatheria</taxon>
        <taxon>Diprotodontia</taxon>
        <taxon>Phascolarctidae</taxon>
        <taxon>Phascolarctos</taxon>
    </lineage>
</organism>
<dbReference type="SMART" id="SM00589">
    <property type="entry name" value="PRY"/>
    <property type="match status" value="1"/>
</dbReference>
<keyword evidence="3" id="KW-0862">Zinc</keyword>
<feature type="domain" description="RING-type" evidence="5">
    <location>
        <begin position="12"/>
        <end position="38"/>
    </location>
</feature>
<dbReference type="GeneID" id="110208960"/>
<name>A0A6P5KDK4_PHACI</name>
<keyword evidence="2 4" id="KW-0863">Zinc-finger</keyword>
<dbReference type="PROSITE" id="PS50188">
    <property type="entry name" value="B302_SPRY"/>
    <property type="match status" value="1"/>
</dbReference>
<dbReference type="InterPro" id="IPR013083">
    <property type="entry name" value="Znf_RING/FYVE/PHD"/>
</dbReference>
<dbReference type="Gene3D" id="3.30.40.10">
    <property type="entry name" value="Zinc/RING finger domain, C3HC4 (zinc finger)"/>
    <property type="match status" value="1"/>
</dbReference>
<dbReference type="InParanoid" id="A0A6P5KDK4"/>
<dbReference type="Gene3D" id="3.30.160.60">
    <property type="entry name" value="Classic Zinc Finger"/>
    <property type="match status" value="1"/>
</dbReference>
<evidence type="ECO:0000259" key="6">
    <source>
        <dbReference type="PROSITE" id="PS50119"/>
    </source>
</evidence>
<dbReference type="Proteomes" id="UP000515140">
    <property type="component" value="Unplaced"/>
</dbReference>
<dbReference type="KEGG" id="pcw:110208960"/>
<keyword evidence="1" id="KW-0479">Metal-binding</keyword>
<dbReference type="PROSITE" id="PS50089">
    <property type="entry name" value="ZF_RING_2"/>
    <property type="match status" value="1"/>
</dbReference>
<proteinExistence type="predicted"/>